<evidence type="ECO:0000256" key="12">
    <source>
        <dbReference type="ARBA" id="ARBA00023125"/>
    </source>
</evidence>
<evidence type="ECO:0000313" key="20">
    <source>
        <dbReference type="EMBL" id="CAG7899485.1"/>
    </source>
</evidence>
<keyword evidence="7" id="KW-0677">Repeat</keyword>
<evidence type="ECO:0000256" key="16">
    <source>
        <dbReference type="ARBA" id="ARBA00038162"/>
    </source>
</evidence>
<feature type="region of interest" description="Disordered" evidence="18">
    <location>
        <begin position="1376"/>
        <end position="1400"/>
    </location>
</feature>
<dbReference type="PANTHER" id="PTHR46156">
    <property type="entry name" value="CCCH ZINGC FINGER"/>
    <property type="match status" value="1"/>
</dbReference>
<feature type="compositionally biased region" description="Polar residues" evidence="18">
    <location>
        <begin position="1387"/>
        <end position="1397"/>
    </location>
</feature>
<dbReference type="Proteomes" id="UP000694005">
    <property type="component" value="Chromosome A08"/>
</dbReference>
<dbReference type="GO" id="GO:0005634">
    <property type="term" value="C:nucleus"/>
    <property type="evidence" value="ECO:0007669"/>
    <property type="project" value="UniProtKB-ARBA"/>
</dbReference>
<feature type="region of interest" description="Disordered" evidence="18">
    <location>
        <begin position="1130"/>
        <end position="1173"/>
    </location>
</feature>
<keyword evidence="12" id="KW-0238">DNA-binding</keyword>
<feature type="compositionally biased region" description="Polar residues" evidence="18">
    <location>
        <begin position="1"/>
        <end position="12"/>
    </location>
</feature>
<dbReference type="Gene3D" id="3.90.550.10">
    <property type="entry name" value="Spore Coat Polysaccharide Biosynthesis Protein SpsA, Chain A"/>
    <property type="match status" value="1"/>
</dbReference>
<feature type="region of interest" description="Disordered" evidence="18">
    <location>
        <begin position="1"/>
        <end position="82"/>
    </location>
</feature>
<comment type="similarity">
    <text evidence="16">Belongs to the glycosyltransferase 8 family. Glycogenin subfamily.</text>
</comment>
<dbReference type="GO" id="GO:0008270">
    <property type="term" value="F:zinc ion binding"/>
    <property type="evidence" value="ECO:0007669"/>
    <property type="project" value="UniProtKB-KW"/>
</dbReference>
<evidence type="ECO:0000259" key="19">
    <source>
        <dbReference type="PROSITE" id="PS50103"/>
    </source>
</evidence>
<gene>
    <name evidence="20" type="ORF">BRAPAZ1V2_A08P31510.2</name>
</gene>
<keyword evidence="4" id="KW-0808">Transferase</keyword>
<dbReference type="FunFam" id="4.10.1000.10:FF:000008">
    <property type="entry name" value="zinc finger CCCH domain-containing protein 3"/>
    <property type="match status" value="1"/>
</dbReference>
<feature type="region of interest" description="Disordered" evidence="18">
    <location>
        <begin position="1003"/>
        <end position="1025"/>
    </location>
</feature>
<evidence type="ECO:0000256" key="17">
    <source>
        <dbReference type="PROSITE-ProRule" id="PRU00723"/>
    </source>
</evidence>
<evidence type="ECO:0000256" key="5">
    <source>
        <dbReference type="ARBA" id="ARBA00022692"/>
    </source>
</evidence>
<keyword evidence="3" id="KW-0328">Glycosyltransferase</keyword>
<feature type="compositionally biased region" description="Basic and acidic residues" evidence="18">
    <location>
        <begin position="1377"/>
        <end position="1386"/>
    </location>
</feature>
<evidence type="ECO:0000256" key="2">
    <source>
        <dbReference type="ARBA" id="ARBA00004323"/>
    </source>
</evidence>
<feature type="compositionally biased region" description="Basic and acidic residues" evidence="18">
    <location>
        <begin position="375"/>
        <end position="384"/>
    </location>
</feature>
<dbReference type="PROSITE" id="PS50103">
    <property type="entry name" value="ZF_C3H1"/>
    <property type="match status" value="3"/>
</dbReference>
<evidence type="ECO:0000256" key="8">
    <source>
        <dbReference type="ARBA" id="ARBA00022771"/>
    </source>
</evidence>
<feature type="region of interest" description="Disordered" evidence="18">
    <location>
        <begin position="1772"/>
        <end position="1794"/>
    </location>
</feature>
<sequence>MDSSHYNPSYGQWNPHLLLLPPPPPPVPPPPPPPPPRESHPYSPNFYVPSIQNGGQRLHYLPPKPAVNQPSPYYSQQPPPQQHLQCIPEKFSYESQKVSQPLSFTESRDISQSVGVGYNDRRIDSWRMEYSAQGRRDSSGVGGINRGLDGSSWSRDEFRNLGHLRKESGAAWVEGNYQDRGQLQAECFRGLDNGHRSLSSRVGYSSERYGVSVRRDMSRPSASREGDRNLRWDEARNGVRVLYPGRRDDYYHLDRGRREGSNDAKRTPGKQTQKKSALLRLETPRSHHNGRENARSRCSFSGRRFNSNSFKCKEHLGYSDRGLVENQRGRTSVNLDVSFQSNRLVAKPVASPASADIHPRRSVTPRSSKAGRALVPDKSEKASVTEENGNRSILKSHEDLVDRTDTGCKALLPKGMEMEGTVKKKTNSSPKKLPISWSTVADLSGCSEARIRFAGMSMCNAGSQPCEDVDLDCLPSRNSSVMDVNAEDDIKGINKNADSLSPENDSRRCLPKCPVSSASLDIPNVSTELANAHSFTVCTFTNATVNPLVENENGSRTESMETTARNSAAEMADNRDSDKGEKACVKGTSSSLTKVDVKDSSVVLPVERTDGCSGSDESGLAMAVPSDVCMENVSAERLVPDEDLGITSHYPAEIPSVDQLSGTTIRGLEVCLPEPDVTLSKGITGGSAECLVQRDVRQKDSTFCDSLPSSPPLVTETNLAVGINGMSANETVTDAESGLHESQPCSTVCKFMHEKNNCAEKTVVDTQEEKTNPYGGTLNYKTPGTDIVAVTGDSVFPCSSVSSSPRRSLRQIRSKIHVVGTVDETCKDKPKPKHYGGTSKYKTGGTNIFAFSGDSVPCGSLSNSPTLYSQIRSKVHVASMVDDTSNYKEKAKPSGGTSKCRILESDVTFDVGGQEKYSLNRVKTDIFDGEVWSSFVNVSGAEILGDSGVPLSRSHSNVKDHVISARDLDSQSKTSLSSRYDVENMENKSNYSAQKRFSRALPFVSGPKKDANPPNKCHTWHRKPDSSASPLVAVKPLSSTLFTQPKFPIMTAQSSISYVRKGNSLLRKPSYGSLVKTGEITTLERQSNPSSDSSTSKVSNAIITSSGKCPLSYSRDHLISGLPESIMDSATSEEANAPHSGGDASKTSDIQTNHASDCQQKRNHPKLDSSHLKRTVYVKKKANQLIAASDIHGAVKGQIPTSDGYFKQSKNQLVRTSASCVSHSPDDSLDSQAATTMVSKRSSSAAFSDSAVTRPYKRSKFSLVWTQNDPQSRLRTSHMRYQRILPQLVPWKRVTYWRRLMNSVSGSALRNGSFSKSSQKLSMMRKTHTIYTRSTNGYSLRKSKVLSLGGSHLKWSKSIERDSRKANEEATLTAAEFSKKESEKHSGQSTTRITSRNHLTRERVFRIGSLRYKMDSSSRTLQRISDDDSPCSGPTENGKGAKKPPFIPKRLVIGNEEYVRVGNGNQLVRDPKKRTRELANEKVRWSLHNVRFRSAKNKKYCQFFTRFGKCSKDNGKCPYVHDPSKIAVCTKFLNGLCANENCKLTHKVVIPARMPDCSYFLQGLCNSDACPYRHVHVNPSAAICDGFLKGYCSDGDECRKKHSYTCPVFEATGLCSQGSKCKLHHPKNQSKGRKRKRPAEPSEKSFRGRYFGSRHKVFSESEPMVVDRRPTNSADFGIEEGLDFIFLGDTEYEAGDNSDLAAEESVSSASEEPVSVYNLIRPVALMQLNMSSRGEGSNSSAGRKVTKETASVIPVERKLVKTMVLKTIISAFTPSGGDQSSEPTGDGNGNRNGGRCGRISLWKDEDGLYTYNPQPFRYLRTFSDNHTEERLHMSYATLTKVERSTYISTIMDDDTNRRRSLRNRDSKDLEKGGGSHTSFHYRNWTAKFSTLKLVLILLVLVAVFTLYRSPPVHIADHPSNNNSSFVTRWSSRESSEIDPRYLSTAEINWDHVSDVVEKLTGKSEYQGVGFINLNGDEVVPWKELIPDCDHVPLHLDHMANNITWESLYPEWIDEEEQFEVPTCPSLPWVQVPGKPRIDLVVSKLPCNKGGKWSRDVARLHLQLAAARVAASSKGLHDVHVLFVTDCFPVPNLFIGKELVARQGNLWLYKPDLHQLRQKVELPVGSCELTVPLKAKDTFYSASAKREAYATILHSANFYVCGAITAAQSIRMSGSTRDLVILVDDSITEHHRSGLAAAGWKIYPIQRIRNPKAEAEAYNEWNYSKFRLWQLTEYDKIIFIDADMLILRNIDFLFEMPEISATGNNATLFNSGVMVVEPSNSTFQLLMDHINEIVSYNGGDQGYLNEVYTWWHRIPKHMNFLKHFWEGDEPEIKQMKTRLFGTDPPILYVLHYLGNKPWLCFRDYDCNWNVDILQEFASDVAHRTWWKVHDAMPENLQKFCLLRSKQKAQLEWDRMQAEKGNYTDGHWKIKIKDKRLETCYEKFCYWESMLWHWGDKNWTDNSTNSLSPPTSLKANISSV</sequence>
<dbReference type="InterPro" id="IPR000571">
    <property type="entry name" value="Znf_CCCH"/>
</dbReference>
<evidence type="ECO:0000256" key="6">
    <source>
        <dbReference type="ARBA" id="ARBA00022723"/>
    </source>
</evidence>
<evidence type="ECO:0000256" key="4">
    <source>
        <dbReference type="ARBA" id="ARBA00022679"/>
    </source>
</evidence>
<evidence type="ECO:0000256" key="18">
    <source>
        <dbReference type="SAM" id="MobiDB-lite"/>
    </source>
</evidence>
<name>A0A8D9M7A4_BRACM</name>
<feature type="domain" description="C3H1-type" evidence="19">
    <location>
        <begin position="1551"/>
        <end position="1577"/>
    </location>
</feature>
<comment type="cofactor">
    <cofactor evidence="1">
        <name>Mn(2+)</name>
        <dbReference type="ChEBI" id="CHEBI:29035"/>
    </cofactor>
</comment>
<feature type="compositionally biased region" description="Basic residues" evidence="18">
    <location>
        <begin position="1622"/>
        <end position="1637"/>
    </location>
</feature>
<dbReference type="EMBL" id="LS974624">
    <property type="protein sequence ID" value="CAG7899485.1"/>
    <property type="molecule type" value="Genomic_DNA"/>
</dbReference>
<keyword evidence="11" id="KW-1133">Transmembrane helix</keyword>
<feature type="region of interest" description="Disordered" evidence="18">
    <location>
        <begin position="349"/>
        <end position="391"/>
    </location>
</feature>
<feature type="zinc finger region" description="C3H1-type" evidence="17">
    <location>
        <begin position="1578"/>
        <end position="1605"/>
    </location>
</feature>
<dbReference type="SMART" id="SM00356">
    <property type="entry name" value="ZnF_C3H1"/>
    <property type="match status" value="5"/>
</dbReference>
<dbReference type="FunFam" id="4.10.1000.10:FF:000022">
    <property type="entry name" value="Zinc finger CCCH domain-containing protein 7"/>
    <property type="match status" value="1"/>
</dbReference>
<evidence type="ECO:0000256" key="9">
    <source>
        <dbReference type="ARBA" id="ARBA00022833"/>
    </source>
</evidence>
<dbReference type="GO" id="GO:0000139">
    <property type="term" value="C:Golgi membrane"/>
    <property type="evidence" value="ECO:0007669"/>
    <property type="project" value="UniProtKB-SubCell"/>
</dbReference>
<feature type="region of interest" description="Disordered" evidence="18">
    <location>
        <begin position="1622"/>
        <end position="1646"/>
    </location>
</feature>
<feature type="domain" description="C3H1-type" evidence="19">
    <location>
        <begin position="1578"/>
        <end position="1605"/>
    </location>
</feature>
<dbReference type="Pfam" id="PF01501">
    <property type="entry name" value="Glyco_transf_8"/>
    <property type="match status" value="1"/>
</dbReference>
<dbReference type="FunFam" id="3.90.550.10:FF:000018">
    <property type="entry name" value="Hexosyltransferase"/>
    <property type="match status" value="1"/>
</dbReference>
<keyword evidence="6 17" id="KW-0479">Metal-binding</keyword>
<feature type="region of interest" description="Disordered" evidence="18">
    <location>
        <begin position="251"/>
        <end position="295"/>
    </location>
</feature>
<dbReference type="GO" id="GO:0016757">
    <property type="term" value="F:glycosyltransferase activity"/>
    <property type="evidence" value="ECO:0007669"/>
    <property type="project" value="UniProtKB-KW"/>
</dbReference>
<organism evidence="20 21">
    <name type="scientific">Brassica campestris</name>
    <name type="common">Field mustard</name>
    <dbReference type="NCBI Taxonomy" id="3711"/>
    <lineage>
        <taxon>Eukaryota</taxon>
        <taxon>Viridiplantae</taxon>
        <taxon>Streptophyta</taxon>
        <taxon>Embryophyta</taxon>
        <taxon>Tracheophyta</taxon>
        <taxon>Spermatophyta</taxon>
        <taxon>Magnoliopsida</taxon>
        <taxon>eudicotyledons</taxon>
        <taxon>Gunneridae</taxon>
        <taxon>Pentapetalae</taxon>
        <taxon>rosids</taxon>
        <taxon>malvids</taxon>
        <taxon>Brassicales</taxon>
        <taxon>Brassicaceae</taxon>
        <taxon>Brassiceae</taxon>
        <taxon>Brassica</taxon>
    </lineage>
</organism>
<evidence type="ECO:0000256" key="3">
    <source>
        <dbReference type="ARBA" id="ARBA00022676"/>
    </source>
</evidence>
<feature type="compositionally biased region" description="Pro residues" evidence="18">
    <location>
        <begin position="20"/>
        <end position="36"/>
    </location>
</feature>
<dbReference type="InterPro" id="IPR002495">
    <property type="entry name" value="Glyco_trans_8"/>
</dbReference>
<feature type="compositionally biased region" description="Polar residues" evidence="18">
    <location>
        <begin position="1772"/>
        <end position="1783"/>
    </location>
</feature>
<feature type="compositionally biased region" description="Polar residues" evidence="18">
    <location>
        <begin position="1145"/>
        <end position="1158"/>
    </location>
</feature>
<proteinExistence type="inferred from homology"/>
<comment type="subcellular location">
    <subcellularLocation>
        <location evidence="2">Golgi apparatus membrane</location>
        <topology evidence="2">Single-pass type II membrane protein</topology>
    </subcellularLocation>
</comment>
<dbReference type="Gramene" id="A08p31510.2_BraZ1">
    <property type="protein sequence ID" value="A08p31510.2_BraZ1.CDS"/>
    <property type="gene ID" value="A08g31510.2_BraZ1"/>
</dbReference>
<evidence type="ECO:0000256" key="13">
    <source>
        <dbReference type="ARBA" id="ARBA00023136"/>
    </source>
</evidence>
<feature type="zinc finger region" description="C3H1-type" evidence="17">
    <location>
        <begin position="1551"/>
        <end position="1577"/>
    </location>
</feature>
<evidence type="ECO:0000256" key="10">
    <source>
        <dbReference type="ARBA" id="ARBA00022968"/>
    </source>
</evidence>
<feature type="compositionally biased region" description="Basic and acidic residues" evidence="18">
    <location>
        <begin position="282"/>
        <end position="295"/>
    </location>
</feature>
<feature type="region of interest" description="Disordered" evidence="18">
    <location>
        <begin position="1417"/>
        <end position="1446"/>
    </location>
</feature>
<dbReference type="Gene3D" id="4.10.1000.10">
    <property type="entry name" value="Zinc finger, CCCH-type"/>
    <property type="match status" value="2"/>
</dbReference>
<dbReference type="SUPFAM" id="SSF53448">
    <property type="entry name" value="Nucleotide-diphospho-sugar transferases"/>
    <property type="match status" value="1"/>
</dbReference>
<accession>A0A8D9M7A4</accession>
<evidence type="ECO:0000256" key="7">
    <source>
        <dbReference type="ARBA" id="ARBA00022737"/>
    </source>
</evidence>
<keyword evidence="13" id="KW-0472">Membrane</keyword>
<feature type="zinc finger region" description="C3H1-type" evidence="17">
    <location>
        <begin position="1495"/>
        <end position="1524"/>
    </location>
</feature>
<evidence type="ECO:0000256" key="1">
    <source>
        <dbReference type="ARBA" id="ARBA00001936"/>
    </source>
</evidence>
<reference evidence="20 21" key="1">
    <citation type="submission" date="2021-07" db="EMBL/GenBank/DDBJ databases">
        <authorList>
            <consortium name="Genoscope - CEA"/>
            <person name="William W."/>
        </authorList>
    </citation>
    <scope>NUCLEOTIDE SEQUENCE [LARGE SCALE GENOMIC DNA]</scope>
</reference>
<keyword evidence="8 17" id="KW-0863">Zinc-finger</keyword>
<dbReference type="GO" id="GO:0003677">
    <property type="term" value="F:DNA binding"/>
    <property type="evidence" value="ECO:0007669"/>
    <property type="project" value="UniProtKB-KW"/>
</dbReference>
<evidence type="ECO:0000256" key="15">
    <source>
        <dbReference type="ARBA" id="ARBA00023316"/>
    </source>
</evidence>
<keyword evidence="5" id="KW-0812">Transmembrane</keyword>
<feature type="domain" description="C3H1-type" evidence="19">
    <location>
        <begin position="1495"/>
        <end position="1524"/>
    </location>
</feature>
<keyword evidence="9 17" id="KW-0862">Zinc</keyword>
<feature type="compositionally biased region" description="Basic and acidic residues" evidence="18">
    <location>
        <begin position="251"/>
        <end position="266"/>
    </location>
</feature>
<keyword evidence="14" id="KW-0464">Manganese</keyword>
<dbReference type="CDD" id="cd02537">
    <property type="entry name" value="GT8_Glycogenin"/>
    <property type="match status" value="1"/>
</dbReference>
<evidence type="ECO:0000313" key="21">
    <source>
        <dbReference type="Proteomes" id="UP000694005"/>
    </source>
</evidence>
<protein>
    <recommendedName>
        <fullName evidence="19">C3H1-type domain-containing protein</fullName>
    </recommendedName>
</protein>
<evidence type="ECO:0000256" key="14">
    <source>
        <dbReference type="ARBA" id="ARBA00023211"/>
    </source>
</evidence>
<dbReference type="InterPro" id="IPR029044">
    <property type="entry name" value="Nucleotide-diphossugar_trans"/>
</dbReference>
<keyword evidence="10" id="KW-0735">Signal-anchor</keyword>
<evidence type="ECO:0000256" key="11">
    <source>
        <dbReference type="ARBA" id="ARBA00022989"/>
    </source>
</evidence>
<dbReference type="GO" id="GO:0071555">
    <property type="term" value="P:cell wall organization"/>
    <property type="evidence" value="ECO:0007669"/>
    <property type="project" value="UniProtKB-KW"/>
</dbReference>
<dbReference type="PANTHER" id="PTHR46156:SF1">
    <property type="entry name" value="ZINC FINGER CCCH DOMAIN-CONTAINING PROTEIN 3"/>
    <property type="match status" value="1"/>
</dbReference>
<keyword evidence="15" id="KW-0961">Cell wall biogenesis/degradation</keyword>